<name>A0A272EMQ7_9RHOO</name>
<feature type="transmembrane region" description="Helical" evidence="7">
    <location>
        <begin position="42"/>
        <end position="67"/>
    </location>
</feature>
<comment type="subcellular location">
    <subcellularLocation>
        <location evidence="1">Cell membrane</location>
        <topology evidence="1">Multi-pass membrane protein</topology>
    </subcellularLocation>
</comment>
<dbReference type="Pfam" id="PF07681">
    <property type="entry name" value="DoxX"/>
    <property type="match status" value="1"/>
</dbReference>
<reference evidence="8 11" key="1">
    <citation type="submission" date="2016-08" db="EMBL/GenBank/DDBJ databases">
        <title>Candidatus Dactylopiibacterium carminicum genome sequence.</title>
        <authorList>
            <person name="Ramirez-Puebla S.T."/>
            <person name="Ormeno-Orrillo E."/>
            <person name="Vera-Ponce De Leon A."/>
            <person name="Luis L."/>
            <person name="Sanchez-Flores A."/>
            <person name="Monica R."/>
            <person name="Martinez-Romero E."/>
        </authorList>
    </citation>
    <scope>NUCLEOTIDE SEQUENCE [LARGE SCALE GENOMIC DNA]</scope>
    <source>
        <strain evidence="8">END1</strain>
    </source>
</reference>
<dbReference type="InterPro" id="IPR051907">
    <property type="entry name" value="DoxX-like_oxidoreductase"/>
</dbReference>
<evidence type="ECO:0000313" key="8">
    <source>
        <dbReference type="EMBL" id="KAF7597801.1"/>
    </source>
</evidence>
<feature type="transmembrane region" description="Helical" evidence="7">
    <location>
        <begin position="106"/>
        <end position="127"/>
    </location>
</feature>
<evidence type="ECO:0000256" key="7">
    <source>
        <dbReference type="SAM" id="Phobius"/>
    </source>
</evidence>
<sequence>MQDTHSSALAALVLRLTLGIALLAHAALKIFVFTVPGTVGFFASLGLPAIAAYLTIFGEIFGGLGLLAGFRTRLVALLTLPILLGATWAHSGNGWMFNAPNGGWEYPAFMVANAIALALLGAGAWSWDNWYAKRAA</sequence>
<comment type="caution">
    <text evidence="9">The sequence shown here is derived from an EMBL/GenBank/DDBJ whole genome shotgun (WGS) entry which is preliminary data.</text>
</comment>
<organism evidence="9 10">
    <name type="scientific">Candidatus Dactylopiibacterium carminicum</name>
    <dbReference type="NCBI Taxonomy" id="857335"/>
    <lineage>
        <taxon>Bacteria</taxon>
        <taxon>Pseudomonadati</taxon>
        <taxon>Pseudomonadota</taxon>
        <taxon>Betaproteobacteria</taxon>
        <taxon>Rhodocyclales</taxon>
        <taxon>Rhodocyclaceae</taxon>
        <taxon>Candidatus Dactylopiibacterium</taxon>
    </lineage>
</organism>
<evidence type="ECO:0000256" key="6">
    <source>
        <dbReference type="ARBA" id="ARBA00023136"/>
    </source>
</evidence>
<evidence type="ECO:0000256" key="5">
    <source>
        <dbReference type="ARBA" id="ARBA00022989"/>
    </source>
</evidence>
<evidence type="ECO:0000256" key="1">
    <source>
        <dbReference type="ARBA" id="ARBA00004651"/>
    </source>
</evidence>
<protein>
    <submittedName>
        <fullName evidence="8">DoxX family protein</fullName>
    </submittedName>
</protein>
<evidence type="ECO:0000256" key="2">
    <source>
        <dbReference type="ARBA" id="ARBA00006679"/>
    </source>
</evidence>
<keyword evidence="3" id="KW-1003">Cell membrane</keyword>
<reference evidence="9 10" key="2">
    <citation type="submission" date="2017-07" db="EMBL/GenBank/DDBJ databases">
        <title>Candidatus Dactylopiibacterium carminicum, a nitrogen-fixing symbiont of the cochineal insect Dactylopius coccus and Dactylopius opuntiae (Hemiptera: Coccoidea: Dactylopiidae).</title>
        <authorList>
            <person name="Vera A."/>
        </authorList>
    </citation>
    <scope>NUCLEOTIDE SEQUENCE [LARGE SCALE GENOMIC DNA]</scope>
    <source>
        <strain evidence="9 10">NFDCM</strain>
    </source>
</reference>
<dbReference type="RefSeq" id="WP_095525962.1">
    <property type="nucleotide sequence ID" value="NZ_MDUX01000089.1"/>
</dbReference>
<proteinExistence type="inferred from homology"/>
<gene>
    <name evidence="8" type="ORF">BGI27_16790</name>
    <name evidence="9" type="ORF">CGU29_16710</name>
</gene>
<evidence type="ECO:0000256" key="3">
    <source>
        <dbReference type="ARBA" id="ARBA00022475"/>
    </source>
</evidence>
<accession>A0A272EMQ7</accession>
<dbReference type="AlphaFoldDB" id="A0A272EMQ7"/>
<dbReference type="Proteomes" id="UP000623509">
    <property type="component" value="Unassembled WGS sequence"/>
</dbReference>
<evidence type="ECO:0000313" key="9">
    <source>
        <dbReference type="EMBL" id="PAS91389.1"/>
    </source>
</evidence>
<dbReference type="InterPro" id="IPR032808">
    <property type="entry name" value="DoxX"/>
</dbReference>
<dbReference type="PANTHER" id="PTHR33452:SF1">
    <property type="entry name" value="INNER MEMBRANE PROTEIN YPHA-RELATED"/>
    <property type="match status" value="1"/>
</dbReference>
<keyword evidence="11" id="KW-1185">Reference proteome</keyword>
<comment type="similarity">
    <text evidence="2">Belongs to the DoxX family.</text>
</comment>
<dbReference type="Proteomes" id="UP000216107">
    <property type="component" value="Unassembled WGS sequence"/>
</dbReference>
<dbReference type="PANTHER" id="PTHR33452">
    <property type="entry name" value="OXIDOREDUCTASE CATD-RELATED"/>
    <property type="match status" value="1"/>
</dbReference>
<feature type="transmembrane region" description="Helical" evidence="7">
    <location>
        <begin position="74"/>
        <end position="91"/>
    </location>
</feature>
<keyword evidence="5 7" id="KW-1133">Transmembrane helix</keyword>
<dbReference type="EMBL" id="NMRN01000091">
    <property type="protein sequence ID" value="PAS91389.1"/>
    <property type="molecule type" value="Genomic_DNA"/>
</dbReference>
<dbReference type="EMBL" id="MDUX01000089">
    <property type="protein sequence ID" value="KAF7597801.1"/>
    <property type="molecule type" value="Genomic_DNA"/>
</dbReference>
<dbReference type="OrthoDB" id="5382961at2"/>
<evidence type="ECO:0000313" key="11">
    <source>
        <dbReference type="Proteomes" id="UP000623509"/>
    </source>
</evidence>
<evidence type="ECO:0000313" key="10">
    <source>
        <dbReference type="Proteomes" id="UP000216107"/>
    </source>
</evidence>
<evidence type="ECO:0000256" key="4">
    <source>
        <dbReference type="ARBA" id="ARBA00022692"/>
    </source>
</evidence>
<keyword evidence="6 7" id="KW-0472">Membrane</keyword>
<dbReference type="GO" id="GO:0005886">
    <property type="term" value="C:plasma membrane"/>
    <property type="evidence" value="ECO:0007669"/>
    <property type="project" value="UniProtKB-SubCell"/>
</dbReference>
<keyword evidence="4 7" id="KW-0812">Transmembrane</keyword>